<sequence>MEDAKPDGGSGPPGRAKIPSAVANMPRQVREGLTRRLLATSGSQPMVGSRQERQERQERRELITTSKDLYSLSKERSEVR</sequence>
<evidence type="ECO:0000313" key="3">
    <source>
        <dbReference type="Proteomes" id="UP000076720"/>
    </source>
</evidence>
<keyword evidence="3" id="KW-1185">Reference proteome</keyword>
<proteinExistence type="predicted"/>
<reference evidence="3" key="1">
    <citation type="submission" date="2015-10" db="EMBL/GenBank/DDBJ databases">
        <title>Complete genome sequence of Streptomyces ambofaciens DSM 40697.</title>
        <authorList>
            <person name="Thibessard A."/>
            <person name="Leblond P."/>
        </authorList>
    </citation>
    <scope>NUCLEOTIDE SEQUENCE [LARGE SCALE GENOMIC DNA]</scope>
    <source>
        <strain evidence="3">DSM 40697</strain>
    </source>
</reference>
<protein>
    <submittedName>
        <fullName evidence="2">Uncharacterized protein</fullName>
    </submittedName>
</protein>
<feature type="region of interest" description="Disordered" evidence="1">
    <location>
        <begin position="1"/>
        <end position="26"/>
    </location>
</feature>
<dbReference type="Proteomes" id="UP000076720">
    <property type="component" value="Chromosome"/>
</dbReference>
<name>A0ABN4P096_STRAM</name>
<dbReference type="EMBL" id="CP012949">
    <property type="protein sequence ID" value="ANB04651.1"/>
    <property type="molecule type" value="Genomic_DNA"/>
</dbReference>
<gene>
    <name evidence="2" type="ORF">SAM40697_0689</name>
</gene>
<evidence type="ECO:0000256" key="1">
    <source>
        <dbReference type="SAM" id="MobiDB-lite"/>
    </source>
</evidence>
<reference evidence="2 3" key="2">
    <citation type="journal article" date="2016" name="Genome Announc.">
        <title>Complete Genome Sequence of Streptomyces ambofaciens DSM 40697, a Paradigm for Genome Plasticity Studies.</title>
        <authorList>
            <person name="Thibessard A."/>
            <person name="Leblond P."/>
        </authorList>
    </citation>
    <scope>NUCLEOTIDE SEQUENCE [LARGE SCALE GENOMIC DNA]</scope>
    <source>
        <strain evidence="2 3">DSM 40697</strain>
    </source>
</reference>
<evidence type="ECO:0000313" key="2">
    <source>
        <dbReference type="EMBL" id="ANB04651.1"/>
    </source>
</evidence>
<feature type="region of interest" description="Disordered" evidence="1">
    <location>
        <begin position="38"/>
        <end position="80"/>
    </location>
</feature>
<organism evidence="2 3">
    <name type="scientific">Streptomyces ambofaciens</name>
    <dbReference type="NCBI Taxonomy" id="1889"/>
    <lineage>
        <taxon>Bacteria</taxon>
        <taxon>Bacillati</taxon>
        <taxon>Actinomycetota</taxon>
        <taxon>Actinomycetes</taxon>
        <taxon>Kitasatosporales</taxon>
        <taxon>Streptomycetaceae</taxon>
        <taxon>Streptomyces</taxon>
    </lineage>
</organism>
<feature type="compositionally biased region" description="Basic and acidic residues" evidence="1">
    <location>
        <begin position="50"/>
        <end position="62"/>
    </location>
</feature>
<dbReference type="RefSeq" id="WP_063481225.1">
    <property type="nucleotide sequence ID" value="NZ_CP012949.1"/>
</dbReference>
<accession>A0ABN4P096</accession>